<reference evidence="4" key="1">
    <citation type="journal article" date="2014" name="PLoS Pathog.">
        <title>Expression profiling during Arabidopsis/downy mildew interaction reveals a highly-expressed effector that attenuates responses to salicylic acid.</title>
        <authorList>
            <person name="Asai S."/>
            <person name="Rallapalli G."/>
            <person name="Piquerez S.J.M."/>
            <person name="Caillaud M.C."/>
            <person name="Furzer O.J."/>
            <person name="Ishaque N."/>
            <person name="Wirthmueller L."/>
            <person name="Fabro G."/>
            <person name="Shirasu K."/>
            <person name="Jones J.D.G."/>
        </authorList>
    </citation>
    <scope>NUCLEOTIDE SEQUENCE</scope>
    <source>
        <strain evidence="4">Emoy2</strain>
    </source>
</reference>
<feature type="non-terminal residue" evidence="4">
    <location>
        <position position="263"/>
    </location>
</feature>
<evidence type="ECO:0000256" key="2">
    <source>
        <dbReference type="SAM" id="MobiDB-lite"/>
    </source>
</evidence>
<feature type="signal peptide" evidence="3">
    <location>
        <begin position="1"/>
        <end position="19"/>
    </location>
</feature>
<organism evidence="4">
    <name type="scientific">Hyaloperonospora arabidopsidis (strain Emoy2)</name>
    <name type="common">Downy mildew agent</name>
    <name type="synonym">Peronospora arabidopsidis</name>
    <dbReference type="NCBI Taxonomy" id="559515"/>
    <lineage>
        <taxon>Eukaryota</taxon>
        <taxon>Sar</taxon>
        <taxon>Stramenopiles</taxon>
        <taxon>Oomycota</taxon>
        <taxon>Peronosporomycetes</taxon>
        <taxon>Peronosporales</taxon>
        <taxon>Peronosporaceae</taxon>
        <taxon>Hyaloperonospora</taxon>
    </lineage>
</organism>
<gene>
    <name evidence="4" type="primary">HaRxL46</name>
</gene>
<sequence>MRLCANLLLMAVPLHLCFGEVVPIPPTMENPSLRSAPSAGAGAREDARSLRELNSAAGRGNLPESLPGFAGHFMPEYASEGNLGSAVLTQLKTVALEAKKSREQAFKDAKEAARQAEVEADAKETARLARLKTVALEAEKSREQAFKDAKEAARQAEVEADAKETARLARLKTVALEAEKSREQAFKDAKEAARQAEVEADAKETARLARLKTSALEEEKSREQAFNDAEKAAARARLKGKPLSKKKVLMSIIAYLKSKYGHG</sequence>
<feature type="coiled-coil region" evidence="1">
    <location>
        <begin position="99"/>
        <end position="206"/>
    </location>
</feature>
<protein>
    <submittedName>
        <fullName evidence="4">RxLR effector candidate protein</fullName>
    </submittedName>
</protein>
<evidence type="ECO:0000313" key="4">
    <source>
        <dbReference type="EMBL" id="BAP68784.1"/>
    </source>
</evidence>
<evidence type="ECO:0000256" key="1">
    <source>
        <dbReference type="SAM" id="Coils"/>
    </source>
</evidence>
<dbReference type="EMBL" id="AB922209">
    <property type="protein sequence ID" value="BAP68784.1"/>
    <property type="molecule type" value="mRNA"/>
</dbReference>
<feature type="chain" id="PRO_5001853506" evidence="3">
    <location>
        <begin position="20"/>
        <end position="263"/>
    </location>
</feature>
<accession>A0A090C2P0</accession>
<evidence type="ECO:0000256" key="3">
    <source>
        <dbReference type="SAM" id="SignalP"/>
    </source>
</evidence>
<proteinExistence type="evidence at transcript level"/>
<keyword evidence="3" id="KW-0732">Signal</keyword>
<feature type="region of interest" description="Disordered" evidence="2">
    <location>
        <begin position="29"/>
        <end position="48"/>
    </location>
</feature>
<dbReference type="SUPFAM" id="SSF81901">
    <property type="entry name" value="HCP-like"/>
    <property type="match status" value="1"/>
</dbReference>
<name>A0A090C2P0_HYAAE</name>
<keyword evidence="1" id="KW-0175">Coiled coil</keyword>
<dbReference type="AlphaFoldDB" id="A0A090C2P0"/>